<evidence type="ECO:0000313" key="2">
    <source>
        <dbReference type="Proteomes" id="UP000011740"/>
    </source>
</evidence>
<gene>
    <name evidence="1" type="ORF">H340_01284</name>
</gene>
<accession>M3CEE8</accession>
<name>M3CEE8_STRM1</name>
<dbReference type="PATRIC" id="fig|1223523.3.peg.260"/>
<sequence length="102" mass="11720">MRLNEWSGTVLCSGCKMDLHAYPEDYEADITSDVYCGHCENEHHECEVPEPVAALLREALKLHRARMNDEYDDLNDHDDACVELVSQLAEYVLERREATAHN</sequence>
<dbReference type="RefSeq" id="WP_004938098.1">
    <property type="nucleotide sequence ID" value="NZ_AORZ01000002.1"/>
</dbReference>
<dbReference type="AlphaFoldDB" id="M3CEE8"/>
<protein>
    <submittedName>
        <fullName evidence="1">Uncharacterized protein</fullName>
    </submittedName>
</protein>
<reference evidence="1 2" key="1">
    <citation type="journal article" date="2013" name="Genome Announc.">
        <title>Whole-Genome Shotgun Assembly and Analysis of the Genome of Streptomyces mobaraensis DSM 40847, a Strain for Industrial Production of Microbial Transglutaminase.</title>
        <authorList>
            <person name="Yang H."/>
            <person name="He T."/>
            <person name="Wu W."/>
            <person name="Zhu W."/>
            <person name="Lu B."/>
            <person name="Sun W."/>
        </authorList>
    </citation>
    <scope>NUCLEOTIDE SEQUENCE [LARGE SCALE GENOMIC DNA]</scope>
    <source>
        <strain evidence="1 2">DSM 40847</strain>
    </source>
</reference>
<dbReference type="Proteomes" id="UP000011740">
    <property type="component" value="Unassembled WGS sequence"/>
</dbReference>
<evidence type="ECO:0000313" key="1">
    <source>
        <dbReference type="EMBL" id="EMF02437.1"/>
    </source>
</evidence>
<organism evidence="1 2">
    <name type="scientific">Streptomyces mobaraensis (strain ATCC 29032 / DSM 40847 / JCM 4168 / NBRC 13819 / NCIMB 11159 / IPCR 16-22)</name>
    <dbReference type="NCBI Taxonomy" id="1223523"/>
    <lineage>
        <taxon>Bacteria</taxon>
        <taxon>Bacillati</taxon>
        <taxon>Actinomycetota</taxon>
        <taxon>Actinomycetes</taxon>
        <taxon>Kitasatosporales</taxon>
        <taxon>Streptomycetaceae</taxon>
        <taxon>Streptomyces</taxon>
    </lineage>
</organism>
<dbReference type="EMBL" id="AORZ01000002">
    <property type="protein sequence ID" value="EMF02437.1"/>
    <property type="molecule type" value="Genomic_DNA"/>
</dbReference>
<comment type="caution">
    <text evidence="1">The sequence shown here is derived from an EMBL/GenBank/DDBJ whole genome shotgun (WGS) entry which is preliminary data.</text>
</comment>
<dbReference type="STRING" id="1223523.H340_01284"/>
<proteinExistence type="predicted"/>